<proteinExistence type="predicted"/>
<dbReference type="Proteomes" id="UP000063699">
    <property type="component" value="Chromosome"/>
</dbReference>
<accession>A0A0N9HV76</accession>
<keyword evidence="2" id="KW-1185">Reference proteome</keyword>
<dbReference type="EMBL" id="CP012752">
    <property type="protein sequence ID" value="ALG07446.1"/>
    <property type="molecule type" value="Genomic_DNA"/>
</dbReference>
<reference evidence="1 2" key="1">
    <citation type="submission" date="2015-07" db="EMBL/GenBank/DDBJ databases">
        <title>Genome sequencing of Kibdelosporangium phytohabitans.</title>
        <authorList>
            <person name="Qin S."/>
            <person name="Xing K."/>
        </authorList>
    </citation>
    <scope>NUCLEOTIDE SEQUENCE [LARGE SCALE GENOMIC DNA]</scope>
    <source>
        <strain evidence="1 2">KLBMP1111</strain>
    </source>
</reference>
<dbReference type="AlphaFoldDB" id="A0A0N9HV76"/>
<sequence>MNQAAADLLLRILEREMERLLPGGTPVVLDVRRSKTYRLRRNTNRHELDALLAGEAAKYVAHWQAAA</sequence>
<gene>
    <name evidence="1" type="ORF">AOZ06_11405</name>
</gene>
<protein>
    <submittedName>
        <fullName evidence="1">Uncharacterized protein</fullName>
    </submittedName>
</protein>
<name>A0A0N9HV76_9PSEU</name>
<organism evidence="1 2">
    <name type="scientific">Kibdelosporangium phytohabitans</name>
    <dbReference type="NCBI Taxonomy" id="860235"/>
    <lineage>
        <taxon>Bacteria</taxon>
        <taxon>Bacillati</taxon>
        <taxon>Actinomycetota</taxon>
        <taxon>Actinomycetes</taxon>
        <taxon>Pseudonocardiales</taxon>
        <taxon>Pseudonocardiaceae</taxon>
        <taxon>Kibdelosporangium</taxon>
    </lineage>
</organism>
<dbReference type="KEGG" id="kphy:AOZ06_11405"/>
<evidence type="ECO:0000313" key="2">
    <source>
        <dbReference type="Proteomes" id="UP000063699"/>
    </source>
</evidence>
<evidence type="ECO:0000313" key="1">
    <source>
        <dbReference type="EMBL" id="ALG07446.1"/>
    </source>
</evidence>